<organism evidence="2 3">
    <name type="scientific">Actinoalloteichus caeruleus DSM 43889</name>
    <dbReference type="NCBI Taxonomy" id="1120930"/>
    <lineage>
        <taxon>Bacteria</taxon>
        <taxon>Bacillati</taxon>
        <taxon>Actinomycetota</taxon>
        <taxon>Actinomycetes</taxon>
        <taxon>Pseudonocardiales</taxon>
        <taxon>Pseudonocardiaceae</taxon>
        <taxon>Actinoalloteichus</taxon>
        <taxon>Actinoalloteichus cyanogriseus</taxon>
    </lineage>
</organism>
<gene>
    <name evidence="2" type="ORF">G443_002822</name>
</gene>
<dbReference type="PRINTS" id="PR00598">
    <property type="entry name" value="HTHMARR"/>
</dbReference>
<dbReference type="SMART" id="SM00347">
    <property type="entry name" value="HTH_MARR"/>
    <property type="match status" value="1"/>
</dbReference>
<dbReference type="PANTHER" id="PTHR33164">
    <property type="entry name" value="TRANSCRIPTIONAL REGULATOR, MARR FAMILY"/>
    <property type="match status" value="1"/>
</dbReference>
<dbReference type="Pfam" id="PF12802">
    <property type="entry name" value="MarR_2"/>
    <property type="match status" value="1"/>
</dbReference>
<proteinExistence type="predicted"/>
<evidence type="ECO:0000313" key="3">
    <source>
        <dbReference type="Proteomes" id="UP000791080"/>
    </source>
</evidence>
<dbReference type="Proteomes" id="UP000791080">
    <property type="component" value="Unassembled WGS sequence"/>
</dbReference>
<dbReference type="Gene3D" id="1.10.10.10">
    <property type="entry name" value="Winged helix-like DNA-binding domain superfamily/Winged helix DNA-binding domain"/>
    <property type="match status" value="1"/>
</dbReference>
<accession>A0ABT1JJP5</accession>
<reference evidence="2 3" key="1">
    <citation type="submission" date="2022-06" db="EMBL/GenBank/DDBJ databases">
        <title>Genomic Encyclopedia of Type Strains, Phase I: the one thousand microbial genomes (KMG-I) project.</title>
        <authorList>
            <person name="Kyrpides N."/>
        </authorList>
    </citation>
    <scope>NUCLEOTIDE SEQUENCE [LARGE SCALE GENOMIC DNA]</scope>
    <source>
        <strain evidence="2 3">DSM 43889</strain>
    </source>
</reference>
<dbReference type="InterPro" id="IPR000835">
    <property type="entry name" value="HTH_MarR-typ"/>
</dbReference>
<feature type="domain" description="HTH marR-type" evidence="1">
    <location>
        <begin position="11"/>
        <end position="139"/>
    </location>
</feature>
<protein>
    <submittedName>
        <fullName evidence="2">MarR family protein</fullName>
    </submittedName>
</protein>
<dbReference type="InterPro" id="IPR039422">
    <property type="entry name" value="MarR/SlyA-like"/>
</dbReference>
<dbReference type="PROSITE" id="PS50995">
    <property type="entry name" value="HTH_MARR_2"/>
    <property type="match status" value="1"/>
</dbReference>
<comment type="caution">
    <text evidence="2">The sequence shown here is derived from an EMBL/GenBank/DDBJ whole genome shotgun (WGS) entry which is preliminary data.</text>
</comment>
<dbReference type="PANTHER" id="PTHR33164:SF106">
    <property type="entry name" value="TRANSCRIPTIONAL REGULATORY PROTEIN"/>
    <property type="match status" value="1"/>
</dbReference>
<dbReference type="EMBL" id="AUBJ02000001">
    <property type="protein sequence ID" value="MCP2332552.1"/>
    <property type="molecule type" value="Genomic_DNA"/>
</dbReference>
<dbReference type="RefSeq" id="WP_051313373.1">
    <property type="nucleotide sequence ID" value="NZ_AUBJ02000001.1"/>
</dbReference>
<keyword evidence="3" id="KW-1185">Reference proteome</keyword>
<name>A0ABT1JJP5_ACTCY</name>
<dbReference type="InterPro" id="IPR036388">
    <property type="entry name" value="WH-like_DNA-bd_sf"/>
</dbReference>
<evidence type="ECO:0000259" key="1">
    <source>
        <dbReference type="PROSITE" id="PS50995"/>
    </source>
</evidence>
<evidence type="ECO:0000313" key="2">
    <source>
        <dbReference type="EMBL" id="MCP2332552.1"/>
    </source>
</evidence>
<dbReference type="InterPro" id="IPR036390">
    <property type="entry name" value="WH_DNA-bd_sf"/>
</dbReference>
<dbReference type="SUPFAM" id="SSF46785">
    <property type="entry name" value="Winged helix' DNA-binding domain"/>
    <property type="match status" value="1"/>
</dbReference>
<sequence length="188" mass="19917">MSERAGRAARLAELSRELGAATALLHGRLAERLGLSPTAYKCLDLVSRAPVPLSAGEIAEGVGLSTGAVTGLLDRLEEAGYVVRVPDPDDRRRVRVRLAPSPVPSGTVEALVPFTEELVAEYGDEELAVIEDYCLRMIGAVREAIDAGDERGLGAPRGGVPRRPVGRRVVSRRAALPHLRGSRAPGGQ</sequence>